<dbReference type="EMBL" id="GGEC01056163">
    <property type="protein sequence ID" value="MBX36647.1"/>
    <property type="molecule type" value="Transcribed_RNA"/>
</dbReference>
<protein>
    <submittedName>
        <fullName evidence="2">Uncharacterized protein</fullName>
    </submittedName>
</protein>
<reference evidence="2" key="1">
    <citation type="submission" date="2018-02" db="EMBL/GenBank/DDBJ databases">
        <title>Rhizophora mucronata_Transcriptome.</title>
        <authorList>
            <person name="Meera S.P."/>
            <person name="Sreeshan A."/>
            <person name="Augustine A."/>
        </authorList>
    </citation>
    <scope>NUCLEOTIDE SEQUENCE</scope>
    <source>
        <tissue evidence="2">Leaf</tissue>
    </source>
</reference>
<keyword evidence="1" id="KW-0472">Membrane</keyword>
<accession>A0A2P2N2F2</accession>
<feature type="transmembrane region" description="Helical" evidence="1">
    <location>
        <begin position="17"/>
        <end position="36"/>
    </location>
</feature>
<name>A0A2P2N2F2_RHIMU</name>
<evidence type="ECO:0000256" key="1">
    <source>
        <dbReference type="SAM" id="Phobius"/>
    </source>
</evidence>
<evidence type="ECO:0000313" key="2">
    <source>
        <dbReference type="EMBL" id="MBX36647.1"/>
    </source>
</evidence>
<proteinExistence type="predicted"/>
<keyword evidence="1" id="KW-1133">Transmembrane helix</keyword>
<sequence>MGANQEICLQLLINRRIYSLCFSLFLQLLTECWSLFMKYTSNFASCFSTRT</sequence>
<dbReference type="AlphaFoldDB" id="A0A2P2N2F2"/>
<organism evidence="2">
    <name type="scientific">Rhizophora mucronata</name>
    <name type="common">Asiatic mangrove</name>
    <dbReference type="NCBI Taxonomy" id="61149"/>
    <lineage>
        <taxon>Eukaryota</taxon>
        <taxon>Viridiplantae</taxon>
        <taxon>Streptophyta</taxon>
        <taxon>Embryophyta</taxon>
        <taxon>Tracheophyta</taxon>
        <taxon>Spermatophyta</taxon>
        <taxon>Magnoliopsida</taxon>
        <taxon>eudicotyledons</taxon>
        <taxon>Gunneridae</taxon>
        <taxon>Pentapetalae</taxon>
        <taxon>rosids</taxon>
        <taxon>fabids</taxon>
        <taxon>Malpighiales</taxon>
        <taxon>Rhizophoraceae</taxon>
        <taxon>Rhizophora</taxon>
    </lineage>
</organism>
<keyword evidence="1" id="KW-0812">Transmembrane</keyword>